<reference evidence="1 2" key="1">
    <citation type="submission" date="2017-10" db="EMBL/GenBank/DDBJ databases">
        <title>Bifidobacterium genomics.</title>
        <authorList>
            <person name="Lugli G.A."/>
            <person name="Milani C."/>
            <person name="Mancabelli L."/>
        </authorList>
    </citation>
    <scope>NUCLEOTIDE SEQUENCE [LARGE SCALE GENOMIC DNA]</scope>
    <source>
        <strain evidence="1 2">1460B</strain>
    </source>
</reference>
<accession>A0A2N3R9M7</accession>
<evidence type="ECO:0000313" key="2">
    <source>
        <dbReference type="Proteomes" id="UP000233731"/>
    </source>
</evidence>
<evidence type="ECO:0000313" key="1">
    <source>
        <dbReference type="EMBL" id="PKV09043.1"/>
    </source>
</evidence>
<comment type="caution">
    <text evidence="1">The sequence shown here is derived from an EMBL/GenBank/DDBJ whole genome shotgun (WGS) entry which is preliminary data.</text>
</comment>
<dbReference type="Proteomes" id="UP000233731">
    <property type="component" value="Unassembled WGS sequence"/>
</dbReference>
<dbReference type="EMBL" id="PCHJ01000016">
    <property type="protein sequence ID" value="PKV09043.1"/>
    <property type="molecule type" value="Genomic_DNA"/>
</dbReference>
<proteinExistence type="predicted"/>
<protein>
    <submittedName>
        <fullName evidence="1">Uncharacterized protein</fullName>
    </submittedName>
</protein>
<dbReference type="AlphaFoldDB" id="A0A2N3R9M7"/>
<sequence length="44" mass="5140">MVCVSMIQSVLYIVIVQGRRVRWFTARGWLRRVRLNAVSDSVMS</sequence>
<gene>
    <name evidence="1" type="ORF">CQR44_1361</name>
</gene>
<name>A0A2N3R9M7_9BIFI</name>
<organism evidence="1 2">
    <name type="scientific">Bifidobacterium asteroides</name>
    <dbReference type="NCBI Taxonomy" id="1684"/>
    <lineage>
        <taxon>Bacteria</taxon>
        <taxon>Bacillati</taxon>
        <taxon>Actinomycetota</taxon>
        <taxon>Actinomycetes</taxon>
        <taxon>Bifidobacteriales</taxon>
        <taxon>Bifidobacteriaceae</taxon>
        <taxon>Bifidobacterium</taxon>
    </lineage>
</organism>